<dbReference type="Gene3D" id="3.40.630.30">
    <property type="match status" value="1"/>
</dbReference>
<protein>
    <submittedName>
        <fullName evidence="4">GNAT family N-acetyltransferase</fullName>
    </submittedName>
</protein>
<gene>
    <name evidence="4" type="ORF">I4J89_47190</name>
</gene>
<dbReference type="SUPFAM" id="SSF55729">
    <property type="entry name" value="Acyl-CoA N-acyltransferases (Nat)"/>
    <property type="match status" value="1"/>
</dbReference>
<name>A0A931G3M4_9ACTN</name>
<dbReference type="InterPro" id="IPR016181">
    <property type="entry name" value="Acyl_CoA_acyltransferase"/>
</dbReference>
<evidence type="ECO:0000313" key="5">
    <source>
        <dbReference type="Proteomes" id="UP000598146"/>
    </source>
</evidence>
<evidence type="ECO:0000313" key="4">
    <source>
        <dbReference type="EMBL" id="MBG0569022.1"/>
    </source>
</evidence>
<accession>A0A931G3M4</accession>
<dbReference type="CDD" id="cd04301">
    <property type="entry name" value="NAT_SF"/>
    <property type="match status" value="1"/>
</dbReference>
<feature type="domain" description="N-acetyltransferase" evidence="3">
    <location>
        <begin position="1"/>
        <end position="174"/>
    </location>
</feature>
<evidence type="ECO:0000256" key="1">
    <source>
        <dbReference type="ARBA" id="ARBA00022679"/>
    </source>
</evidence>
<dbReference type="EMBL" id="JADQTO010000051">
    <property type="protein sequence ID" value="MBG0569022.1"/>
    <property type="molecule type" value="Genomic_DNA"/>
</dbReference>
<sequence>MIVRVATADDADALAVVHVHTSQEAYRGQFPQAHLDQLDLSRRRQIWAQHLRSDHAPTGTLVAEHPVDGVVGFIYVSPCRDSDTDSRRVGEIQAVYVLPKHWGQGVGKLLMEAGLCRLAEAGYREMVLWVLESNERARRFYEAGGWRADGSSRTDDSRGMTVTEVRYRHHQRDT</sequence>
<dbReference type="AlphaFoldDB" id="A0A931G3M4"/>
<keyword evidence="1" id="KW-0808">Transferase</keyword>
<proteinExistence type="predicted"/>
<comment type="caution">
    <text evidence="4">The sequence shown here is derived from an EMBL/GenBank/DDBJ whole genome shotgun (WGS) entry which is preliminary data.</text>
</comment>
<evidence type="ECO:0000259" key="3">
    <source>
        <dbReference type="PROSITE" id="PS51186"/>
    </source>
</evidence>
<organism evidence="4 5">
    <name type="scientific">Actinoplanes aureus</name>
    <dbReference type="NCBI Taxonomy" id="2792083"/>
    <lineage>
        <taxon>Bacteria</taxon>
        <taxon>Bacillati</taxon>
        <taxon>Actinomycetota</taxon>
        <taxon>Actinomycetes</taxon>
        <taxon>Micromonosporales</taxon>
        <taxon>Micromonosporaceae</taxon>
        <taxon>Actinoplanes</taxon>
    </lineage>
</organism>
<dbReference type="PANTHER" id="PTHR43877">
    <property type="entry name" value="AMINOALKYLPHOSPHONATE N-ACETYLTRANSFERASE-RELATED-RELATED"/>
    <property type="match status" value="1"/>
</dbReference>
<keyword evidence="2" id="KW-0012">Acyltransferase</keyword>
<dbReference type="InterPro" id="IPR000182">
    <property type="entry name" value="GNAT_dom"/>
</dbReference>
<dbReference type="InterPro" id="IPR050832">
    <property type="entry name" value="Bact_Acetyltransf"/>
</dbReference>
<evidence type="ECO:0000256" key="2">
    <source>
        <dbReference type="ARBA" id="ARBA00023315"/>
    </source>
</evidence>
<dbReference type="Proteomes" id="UP000598146">
    <property type="component" value="Unassembled WGS sequence"/>
</dbReference>
<reference evidence="4" key="1">
    <citation type="submission" date="2020-11" db="EMBL/GenBank/DDBJ databases">
        <title>Isolation and identification of active actinomycetes.</title>
        <authorList>
            <person name="Sun X."/>
        </authorList>
    </citation>
    <scope>NUCLEOTIDE SEQUENCE</scope>
    <source>
        <strain evidence="4">NEAU-A11</strain>
    </source>
</reference>
<dbReference type="PROSITE" id="PS51186">
    <property type="entry name" value="GNAT"/>
    <property type="match status" value="1"/>
</dbReference>
<dbReference type="GO" id="GO:0016747">
    <property type="term" value="F:acyltransferase activity, transferring groups other than amino-acyl groups"/>
    <property type="evidence" value="ECO:0007669"/>
    <property type="project" value="InterPro"/>
</dbReference>
<keyword evidence="5" id="KW-1185">Reference proteome</keyword>
<dbReference type="Pfam" id="PF00583">
    <property type="entry name" value="Acetyltransf_1"/>
    <property type="match status" value="1"/>
</dbReference>